<comment type="caution">
    <text evidence="1">The sequence shown here is derived from an EMBL/GenBank/DDBJ whole genome shotgun (WGS) entry which is preliminary data.</text>
</comment>
<evidence type="ECO:0000313" key="2">
    <source>
        <dbReference type="Proteomes" id="UP000093954"/>
    </source>
</evidence>
<name>A0A1A6AYI6_9CLOT</name>
<evidence type="ECO:0000313" key="1">
    <source>
        <dbReference type="EMBL" id="OBR95144.1"/>
    </source>
</evidence>
<dbReference type="AlphaFoldDB" id="A0A1A6AYI6"/>
<dbReference type="RefSeq" id="WP_154104939.1">
    <property type="nucleotide sequence ID" value="NZ_LROS01000010.1"/>
</dbReference>
<protein>
    <submittedName>
        <fullName evidence="1">Uncharacterized protein</fullName>
    </submittedName>
</protein>
<organism evidence="1 2">
    <name type="scientific">Clostridium ragsdalei P11</name>
    <dbReference type="NCBI Taxonomy" id="1353534"/>
    <lineage>
        <taxon>Bacteria</taxon>
        <taxon>Bacillati</taxon>
        <taxon>Bacillota</taxon>
        <taxon>Clostridia</taxon>
        <taxon>Eubacteriales</taxon>
        <taxon>Clostridiaceae</taxon>
        <taxon>Clostridium</taxon>
    </lineage>
</organism>
<accession>A0A1A6AYI6</accession>
<keyword evidence="2" id="KW-1185">Reference proteome</keyword>
<dbReference type="PATRIC" id="fig|1353534.3.peg.999"/>
<dbReference type="EMBL" id="LROS01000010">
    <property type="protein sequence ID" value="OBR95144.1"/>
    <property type="molecule type" value="Genomic_DNA"/>
</dbReference>
<sequence length="57" mass="6657">MSNIIQIDGIDVDMEKATKMIRRLIVKEKANLRTKEKSDNAMVNIIKDMIKEEVECY</sequence>
<dbReference type="Proteomes" id="UP000093954">
    <property type="component" value="Unassembled WGS sequence"/>
</dbReference>
<gene>
    <name evidence="1" type="ORF">CLRAG_09820</name>
</gene>
<proteinExistence type="predicted"/>
<reference evidence="1 2" key="1">
    <citation type="journal article" date="2012" name="Front. Microbiol.">
        <title>Draft Genome Sequence of the Virulent Strain 01-B526 of the Fish Pathogen Aeromonas salmonicida.</title>
        <authorList>
            <person name="Charette S.J."/>
            <person name="Brochu F."/>
            <person name="Boyle B."/>
            <person name="Filion G."/>
            <person name="Tanaka K.H."/>
            <person name="Derome N."/>
        </authorList>
    </citation>
    <scope>NUCLEOTIDE SEQUENCE [LARGE SCALE GENOMIC DNA]</scope>
    <source>
        <strain evidence="1 2">P11</strain>
    </source>
</reference>